<dbReference type="AlphaFoldDB" id="S7RPK1"/>
<dbReference type="Proteomes" id="UP000030669">
    <property type="component" value="Unassembled WGS sequence"/>
</dbReference>
<dbReference type="STRING" id="670483.S7RPK1"/>
<sequence>MVALDNLPESIISKILSLACKDGGASGCSLSRTSRYIASLALPYLYQSVALSGVDQITRFLESPRVASSKNLPIRHLFVCDRQRSMAGDRCQYPLGPRHPVLPAHKRILERRYDVVRERHEADASEFAKKLVAVILKLSAKGTNRSLQTLSLIFFNPATDDVVWSATLNVPTPRLPELRRIHFATARSLMHIEKAWEENGTQPEYTVTDEVLFLAALCKMPRVSHLRISEIKLGAAGAGAYLARMLGLDFPPGRDAQVPLDYMIDAVPQLKFRDPARMSIAVETWSGNSRIQQRKYRFPPLTERKITVEERDFFRDAILTASHSTPQDESGAPHKVQTKPRIYDLGKHAEHKYDEWWREWLKRQQTNADDERAAILLS</sequence>
<gene>
    <name evidence="1" type="ORF">GLOTRDRAFT_139287</name>
</gene>
<dbReference type="KEGG" id="gtr:GLOTRDRAFT_139287"/>
<evidence type="ECO:0000313" key="1">
    <source>
        <dbReference type="EMBL" id="EPQ54794.1"/>
    </source>
</evidence>
<organism evidence="1 2">
    <name type="scientific">Gloeophyllum trabeum (strain ATCC 11539 / FP-39264 / Madison 617)</name>
    <name type="common">Brown rot fungus</name>
    <dbReference type="NCBI Taxonomy" id="670483"/>
    <lineage>
        <taxon>Eukaryota</taxon>
        <taxon>Fungi</taxon>
        <taxon>Dikarya</taxon>
        <taxon>Basidiomycota</taxon>
        <taxon>Agaricomycotina</taxon>
        <taxon>Agaricomycetes</taxon>
        <taxon>Gloeophyllales</taxon>
        <taxon>Gloeophyllaceae</taxon>
        <taxon>Gloeophyllum</taxon>
    </lineage>
</organism>
<proteinExistence type="predicted"/>
<name>S7RPK1_GLOTA</name>
<protein>
    <submittedName>
        <fullName evidence="1">Uncharacterized protein</fullName>
    </submittedName>
</protein>
<dbReference type="OrthoDB" id="2748701at2759"/>
<dbReference type="GeneID" id="19304212"/>
<reference evidence="1 2" key="1">
    <citation type="journal article" date="2012" name="Science">
        <title>The Paleozoic origin of enzymatic lignin decomposition reconstructed from 31 fungal genomes.</title>
        <authorList>
            <person name="Floudas D."/>
            <person name="Binder M."/>
            <person name="Riley R."/>
            <person name="Barry K."/>
            <person name="Blanchette R.A."/>
            <person name="Henrissat B."/>
            <person name="Martinez A.T."/>
            <person name="Otillar R."/>
            <person name="Spatafora J.W."/>
            <person name="Yadav J.S."/>
            <person name="Aerts A."/>
            <person name="Benoit I."/>
            <person name="Boyd A."/>
            <person name="Carlson A."/>
            <person name="Copeland A."/>
            <person name="Coutinho P.M."/>
            <person name="de Vries R.P."/>
            <person name="Ferreira P."/>
            <person name="Findley K."/>
            <person name="Foster B."/>
            <person name="Gaskell J."/>
            <person name="Glotzer D."/>
            <person name="Gorecki P."/>
            <person name="Heitman J."/>
            <person name="Hesse C."/>
            <person name="Hori C."/>
            <person name="Igarashi K."/>
            <person name="Jurgens J.A."/>
            <person name="Kallen N."/>
            <person name="Kersten P."/>
            <person name="Kohler A."/>
            <person name="Kuees U."/>
            <person name="Kumar T.K.A."/>
            <person name="Kuo A."/>
            <person name="LaButti K."/>
            <person name="Larrondo L.F."/>
            <person name="Lindquist E."/>
            <person name="Ling A."/>
            <person name="Lombard V."/>
            <person name="Lucas S."/>
            <person name="Lundell T."/>
            <person name="Martin R."/>
            <person name="McLaughlin D.J."/>
            <person name="Morgenstern I."/>
            <person name="Morin E."/>
            <person name="Murat C."/>
            <person name="Nagy L.G."/>
            <person name="Nolan M."/>
            <person name="Ohm R.A."/>
            <person name="Patyshakuliyeva A."/>
            <person name="Rokas A."/>
            <person name="Ruiz-Duenas F.J."/>
            <person name="Sabat G."/>
            <person name="Salamov A."/>
            <person name="Samejima M."/>
            <person name="Schmutz J."/>
            <person name="Slot J.C."/>
            <person name="St John F."/>
            <person name="Stenlid J."/>
            <person name="Sun H."/>
            <person name="Sun S."/>
            <person name="Syed K."/>
            <person name="Tsang A."/>
            <person name="Wiebenga A."/>
            <person name="Young D."/>
            <person name="Pisabarro A."/>
            <person name="Eastwood D.C."/>
            <person name="Martin F."/>
            <person name="Cullen D."/>
            <person name="Grigoriev I.V."/>
            <person name="Hibbett D.S."/>
        </authorList>
    </citation>
    <scope>NUCLEOTIDE SEQUENCE [LARGE SCALE GENOMIC DNA]</scope>
    <source>
        <strain evidence="1 2">ATCC 11539</strain>
    </source>
</reference>
<evidence type="ECO:0000313" key="2">
    <source>
        <dbReference type="Proteomes" id="UP000030669"/>
    </source>
</evidence>
<accession>S7RPK1</accession>
<dbReference type="EMBL" id="KB469303">
    <property type="protein sequence ID" value="EPQ54794.1"/>
    <property type="molecule type" value="Genomic_DNA"/>
</dbReference>
<dbReference type="RefSeq" id="XP_007867040.1">
    <property type="nucleotide sequence ID" value="XM_007868849.1"/>
</dbReference>
<keyword evidence="2" id="KW-1185">Reference proteome</keyword>
<dbReference type="HOGENOM" id="CLU_731690_0_0_1"/>
<dbReference type="OMA" id="YGWIPSA"/>